<protein>
    <submittedName>
        <fullName evidence="3">Uncharacterized protein</fullName>
    </submittedName>
</protein>
<keyword evidence="2" id="KW-0732">Signal</keyword>
<comment type="caution">
    <text evidence="3">The sequence shown here is derived from an EMBL/GenBank/DDBJ whole genome shotgun (WGS) entry which is preliminary data.</text>
</comment>
<dbReference type="EMBL" id="AGNL01005587">
    <property type="protein sequence ID" value="EJK72608.1"/>
    <property type="molecule type" value="Genomic_DNA"/>
</dbReference>
<reference evidence="3 4" key="1">
    <citation type="journal article" date="2012" name="Genome Biol.">
        <title>Genome and low-iron response of an oceanic diatom adapted to chronic iron limitation.</title>
        <authorList>
            <person name="Lommer M."/>
            <person name="Specht M."/>
            <person name="Roy A.S."/>
            <person name="Kraemer L."/>
            <person name="Andreson R."/>
            <person name="Gutowska M.A."/>
            <person name="Wolf J."/>
            <person name="Bergner S.V."/>
            <person name="Schilhabel M.B."/>
            <person name="Klostermeier U.C."/>
            <person name="Beiko R.G."/>
            <person name="Rosenstiel P."/>
            <person name="Hippler M."/>
            <person name="Laroche J."/>
        </authorList>
    </citation>
    <scope>NUCLEOTIDE SEQUENCE [LARGE SCALE GENOMIC DNA]</scope>
    <source>
        <strain evidence="3 4">CCMP1005</strain>
    </source>
</reference>
<feature type="signal peptide" evidence="2">
    <location>
        <begin position="1"/>
        <end position="25"/>
    </location>
</feature>
<feature type="compositionally biased region" description="Low complexity" evidence="1">
    <location>
        <begin position="371"/>
        <end position="383"/>
    </location>
</feature>
<feature type="compositionally biased region" description="Basic and acidic residues" evidence="1">
    <location>
        <begin position="423"/>
        <end position="438"/>
    </location>
</feature>
<organism evidence="3 4">
    <name type="scientific">Thalassiosira oceanica</name>
    <name type="common">Marine diatom</name>
    <dbReference type="NCBI Taxonomy" id="159749"/>
    <lineage>
        <taxon>Eukaryota</taxon>
        <taxon>Sar</taxon>
        <taxon>Stramenopiles</taxon>
        <taxon>Ochrophyta</taxon>
        <taxon>Bacillariophyta</taxon>
        <taxon>Coscinodiscophyceae</taxon>
        <taxon>Thalassiosirophycidae</taxon>
        <taxon>Thalassiosirales</taxon>
        <taxon>Thalassiosiraceae</taxon>
        <taxon>Thalassiosira</taxon>
    </lineage>
</organism>
<dbReference type="eggNOG" id="ENOG502RXTR">
    <property type="taxonomic scope" value="Eukaryota"/>
</dbReference>
<dbReference type="OrthoDB" id="6020543at2759"/>
<evidence type="ECO:0000313" key="4">
    <source>
        <dbReference type="Proteomes" id="UP000266841"/>
    </source>
</evidence>
<name>K0T1S9_THAOC</name>
<feature type="region of interest" description="Disordered" evidence="1">
    <location>
        <begin position="419"/>
        <end position="438"/>
    </location>
</feature>
<evidence type="ECO:0000256" key="1">
    <source>
        <dbReference type="SAM" id="MobiDB-lite"/>
    </source>
</evidence>
<accession>K0T1S9</accession>
<gene>
    <name evidence="3" type="ORF">THAOC_05842</name>
</gene>
<feature type="region of interest" description="Disordered" evidence="1">
    <location>
        <begin position="371"/>
        <end position="398"/>
    </location>
</feature>
<dbReference type="Proteomes" id="UP000266841">
    <property type="component" value="Unassembled WGS sequence"/>
</dbReference>
<sequence length="473" mass="53218">MRRRQRPVAPFARLLALTAAACCLAQVQEEQNEVDDEVGQPETNATIVPTQIETFFPTFSPTIGETTVPSVPPSDAPLYLVRDFLLEKKDIIEERVLVSYNPQTRNRFPSTQYTFEALIESLDYMSNEFQAESEFTFDLWQSDEDTYILGLVNYDACSELNWDGKNGKFPLSNACGQLGRSYQDENCAQGSTEFFSCEVDVDMEVTAVSQGLQARAPPPLQCGPDVSGYWDVASQTVKDSKLANTAGRTDNAGGAEFERTTKYPDIDFCRFPESICTSIYGSELRWLTGLFEWSERVQRYETEFWNYRGKLETFVKNGFRGRSFVDSISRILVKGCHLENCAESEARMLGLRRQFAFMIINDVFDLKSLVRTGSPTRTPTQRPTHQEQEYRPPQTPAPIEKPETFAPVGESFFFGPVKPDNTASDKTDRDPVYVKPDDGGAGNDLIGIKDNGARRKQIGAFLFATTLIVLNFT</sequence>
<evidence type="ECO:0000256" key="2">
    <source>
        <dbReference type="SAM" id="SignalP"/>
    </source>
</evidence>
<dbReference type="PANTHER" id="PTHR21113:SF4">
    <property type="entry name" value="CHITIN-BINDING TYPE-4 DOMAIN-CONTAINING PROTEIN"/>
    <property type="match status" value="1"/>
</dbReference>
<dbReference type="PANTHER" id="PTHR21113">
    <property type="entry name" value="AGAP001705-PA"/>
    <property type="match status" value="1"/>
</dbReference>
<evidence type="ECO:0000313" key="3">
    <source>
        <dbReference type="EMBL" id="EJK72608.1"/>
    </source>
</evidence>
<feature type="chain" id="PRO_5003841558" evidence="2">
    <location>
        <begin position="26"/>
        <end position="473"/>
    </location>
</feature>
<keyword evidence="4" id="KW-1185">Reference proteome</keyword>
<proteinExistence type="predicted"/>
<dbReference type="AlphaFoldDB" id="K0T1S9"/>